<keyword evidence="1" id="KW-0677">Repeat</keyword>
<feature type="repeat" description="TPR" evidence="3">
    <location>
        <begin position="86"/>
        <end position="119"/>
    </location>
</feature>
<dbReference type="EMBL" id="BATC01000011">
    <property type="protein sequence ID" value="GAD58713.1"/>
    <property type="molecule type" value="Genomic_DNA"/>
</dbReference>
<dbReference type="Gene3D" id="1.25.40.10">
    <property type="entry name" value="Tetratricopeptide repeat domain"/>
    <property type="match status" value="2"/>
</dbReference>
<dbReference type="InterPro" id="IPR011990">
    <property type="entry name" value="TPR-like_helical_dom_sf"/>
</dbReference>
<comment type="caution">
    <text evidence="4">The sequence shown here is derived from an EMBL/GenBank/DDBJ whole genome shotgun (WGS) entry which is preliminary data.</text>
</comment>
<accession>A0A8E0KIM3</accession>
<dbReference type="Pfam" id="PF13432">
    <property type="entry name" value="TPR_16"/>
    <property type="match status" value="1"/>
</dbReference>
<dbReference type="SUPFAM" id="SSF53756">
    <property type="entry name" value="UDP-Glycosyltransferase/glycogen phosphorylase"/>
    <property type="match status" value="1"/>
</dbReference>
<evidence type="ECO:0000256" key="1">
    <source>
        <dbReference type="ARBA" id="ARBA00022737"/>
    </source>
</evidence>
<dbReference type="SMART" id="SM00028">
    <property type="entry name" value="TPR"/>
    <property type="match status" value="5"/>
</dbReference>
<feature type="repeat" description="TPR" evidence="3">
    <location>
        <begin position="188"/>
        <end position="221"/>
    </location>
</feature>
<evidence type="ECO:0000256" key="2">
    <source>
        <dbReference type="ARBA" id="ARBA00022803"/>
    </source>
</evidence>
<evidence type="ECO:0000313" key="4">
    <source>
        <dbReference type="EMBL" id="GAD58713.1"/>
    </source>
</evidence>
<evidence type="ECO:0000313" key="5">
    <source>
        <dbReference type="Proteomes" id="UP000016569"/>
    </source>
</evidence>
<dbReference type="InterPro" id="IPR019734">
    <property type="entry name" value="TPR_rpt"/>
</dbReference>
<evidence type="ECO:0000256" key="3">
    <source>
        <dbReference type="PROSITE-ProRule" id="PRU00339"/>
    </source>
</evidence>
<keyword evidence="2 3" id="KW-0802">TPR repeat</keyword>
<dbReference type="AlphaFoldDB" id="A0A8E0KIM3"/>
<proteinExistence type="predicted"/>
<dbReference type="SUPFAM" id="SSF48452">
    <property type="entry name" value="TPR-like"/>
    <property type="match status" value="1"/>
</dbReference>
<dbReference type="Proteomes" id="UP000016569">
    <property type="component" value="Unassembled WGS sequence"/>
</dbReference>
<reference evidence="5" key="1">
    <citation type="journal article" date="2013" name="Genome Announc.">
        <title>Draft Genome Sequence of the Dimorphic Prosthecate Bacterium Brevundimonas abyssalis TAR-001T.</title>
        <authorList>
            <person name="Tsubouchi T."/>
            <person name="Nishi S."/>
            <person name="Usui K."/>
            <person name="Shimane Y."/>
            <person name="Takaki Y."/>
            <person name="Maruyama T."/>
            <person name="Hatada Y."/>
        </authorList>
    </citation>
    <scope>NUCLEOTIDE SEQUENCE [LARGE SCALE GENOMIC DNA]</scope>
    <source>
        <strain evidence="5">TAR-001</strain>
    </source>
</reference>
<dbReference type="OrthoDB" id="6193797at2"/>
<gene>
    <name evidence="4" type="ORF">MBEBAB_0963</name>
</gene>
<dbReference type="PANTHER" id="PTHR44858:SF1">
    <property type="entry name" value="UDP-N-ACETYLGLUCOSAMINE--PEPTIDE N-ACETYLGLUCOSAMINYLTRANSFERASE SPINDLY-RELATED"/>
    <property type="match status" value="1"/>
</dbReference>
<dbReference type="PROSITE" id="PS50005">
    <property type="entry name" value="TPR"/>
    <property type="match status" value="3"/>
</dbReference>
<keyword evidence="5" id="KW-1185">Reference proteome</keyword>
<protein>
    <submittedName>
        <fullName evidence="4">TPR repeat protein</fullName>
    </submittedName>
</protein>
<organism evidence="4 5">
    <name type="scientific">Brevundimonas abyssalis TAR-001</name>
    <dbReference type="NCBI Taxonomy" id="1391729"/>
    <lineage>
        <taxon>Bacteria</taxon>
        <taxon>Pseudomonadati</taxon>
        <taxon>Pseudomonadota</taxon>
        <taxon>Alphaproteobacteria</taxon>
        <taxon>Caulobacterales</taxon>
        <taxon>Caulobacteraceae</taxon>
        <taxon>Brevundimonas</taxon>
    </lineage>
</organism>
<dbReference type="RefSeq" id="WP_021696809.1">
    <property type="nucleotide sequence ID" value="NZ_BATC01000011.1"/>
</dbReference>
<sequence>MSIAFEAPTALPGLARAADAAAGDAASPEAVGRLSRVLAKDGGKARKQARAAVAQLKAAVADLRVHDYEGASRKALKALELDSKHGVAWHVLAIAREKAGDLVQALNAYEAALKLLPKDTAVAQDLARLAQRLGYLEIAEKLLLHYLAADPDHVEAINNLACVLRDQNRYDQAIEVLRARLQTAPDSAMMWNTLGTVMGDQGDMATALTFYDEALRLEPGFAKARYNRGNARQPLGDFEGALEDIEAALPHAAPGYETGMMTMARALTLMASGRLKEGYEAYEVRLDPVMPDAIAVVADGPRWTPDQPLEGKRILAVGEQGVADEFIFANMIPDLIRAVGPEGQVFLAVEPRLVSIFQRSFPEAVVGAHQAVRKAGRLIRFAPFMQAHGAVDGWLPLASLMAPFRPTLEAFPDHAGYMTPDPERVARWRDELAALGDGFKVGLHWKSLVLKGVRSRYFSPFDQWRPILTTPGCIMVNLQCGDTAAELAQAEAEGLKIWTPPINLKDDLEDVAALSSALDLVIGPAIAGTNIAAAVGADAWMIQAPDDWHVLGWKSYPFYPRMRGWAAGSFGRWDGVMADMAAELARISSSRRNAA</sequence>
<dbReference type="InterPro" id="IPR050498">
    <property type="entry name" value="Ycf3"/>
</dbReference>
<feature type="repeat" description="TPR" evidence="3">
    <location>
        <begin position="154"/>
        <end position="187"/>
    </location>
</feature>
<dbReference type="PANTHER" id="PTHR44858">
    <property type="entry name" value="TETRATRICOPEPTIDE REPEAT PROTEIN 6"/>
    <property type="match status" value="1"/>
</dbReference>
<name>A0A8E0KIM3_9CAUL</name>